<keyword evidence="9" id="KW-1185">Reference proteome</keyword>
<protein>
    <recommendedName>
        <fullName evidence="10">Trio</fullName>
    </recommendedName>
</protein>
<dbReference type="EMBL" id="JAMKOV010000006">
    <property type="protein sequence ID" value="KAI8039266.1"/>
    <property type="molecule type" value="Genomic_DNA"/>
</dbReference>
<dbReference type="Proteomes" id="UP001059596">
    <property type="component" value="Unassembled WGS sequence"/>
</dbReference>
<dbReference type="Gene3D" id="2.30.29.30">
    <property type="entry name" value="Pleckstrin-homology domain (PH domain)/Phosphotyrosine-binding domain (PTB)"/>
    <property type="match status" value="1"/>
</dbReference>
<dbReference type="PANTHER" id="PTHR22826:SF106">
    <property type="entry name" value="TRIO, ISOFORM A"/>
    <property type="match status" value="1"/>
</dbReference>
<evidence type="ECO:0000259" key="6">
    <source>
        <dbReference type="PROSITE" id="PS50002"/>
    </source>
</evidence>
<accession>A0A9P9YLS2</accession>
<dbReference type="SUPFAM" id="SSF50729">
    <property type="entry name" value="PH domain-like"/>
    <property type="match status" value="1"/>
</dbReference>
<dbReference type="InterPro" id="IPR001331">
    <property type="entry name" value="GDS_CDC24_CS"/>
</dbReference>
<feature type="compositionally biased region" description="Basic and acidic residues" evidence="4">
    <location>
        <begin position="491"/>
        <end position="500"/>
    </location>
</feature>
<dbReference type="FunFam" id="1.20.900.10:FF:000040">
    <property type="entry name" value="Trio, isoform D"/>
    <property type="match status" value="1"/>
</dbReference>
<feature type="region of interest" description="Disordered" evidence="4">
    <location>
        <begin position="106"/>
        <end position="162"/>
    </location>
</feature>
<evidence type="ECO:0000256" key="3">
    <source>
        <dbReference type="PROSITE-ProRule" id="PRU00192"/>
    </source>
</evidence>
<evidence type="ECO:0000256" key="4">
    <source>
        <dbReference type="SAM" id="MobiDB-lite"/>
    </source>
</evidence>
<dbReference type="InterPro" id="IPR055251">
    <property type="entry name" value="SOS1_NGEF_PH"/>
</dbReference>
<sequence>MIMMMMMRTMTMTMTVTAMMSLTLPSPDTHLVPCPFSYPFQLGNQEATWVVADYIASSGTNELSVSKGKQVEIIEPPTAGEPDFCLVRLNPQHDDAAVQEGLVPVSVLKPPPGAHKHASGSGANAGGAAGSQKSDMQDQGNRNKADALSSSTKRRGFTGNRKPHRENLFLVARSRLSAQFMIRRSTGNVSRLRCLFFRAVFNIQRHTVFEVLTSADRLSFMCNNNNSSDCGHRSRLDKMAENGHFHGHENATAVPGTAVFCSVDQCDNNNVTSNPNSQSKYNTIQVKRSSAPTHSRSKSVHKLIKSISLRAAENDKGSTPVLHHQQSLGGKSGFTCVCCEQVAEKKHKNTERRYSLFRRNWLPLINRKGGDKPPNSKPLVKKPSEKNLRTPQKHAEELAEQQNQQPGGSPATLLPSSQFPSATQHPGGDYEPDEEAGLELPPPMKPIQEPHLIANGPPAFTKDAKESSANLANTGKMDNNPLSEIEEIVKTTTEQHESNSRVDGSGGGENASTNGHGRSHDNNEEGQSKGSDKAGALKKRQCVFAELVSTEESYVQDLRQIVDGYMTEINNTNSDIPMPEDLKGGKMKLVFNNIKDIYEWHRDYFLRALRTCQKSPADLGPLIARSATKFALYYTYCSNKPLSEYIVSAHYQYFDCIRQKLGHRLDLSNLIIKPVQRITKYELLIKEIIKATEGAGLYKEVPMLQEAYQQMKVVVKTVNDMMVVLRSLQDFEGEITAQGSLLMQGPMNCLVDAAQKHRELQVFLFQQIIIFADIEKAKNQFTSPTFKYRSHIQMTIICQAASQDNYAGWRDMLNQILQQQNDLIFMLSNPLSTKNK</sequence>
<feature type="region of interest" description="Disordered" evidence="4">
    <location>
        <begin position="491"/>
        <end position="535"/>
    </location>
</feature>
<name>A0A9P9YLS2_9MUSC</name>
<feature type="domain" description="SH3" evidence="6">
    <location>
        <begin position="43"/>
        <end position="113"/>
    </location>
</feature>
<dbReference type="InterPro" id="IPR036028">
    <property type="entry name" value="SH3-like_dom_sf"/>
</dbReference>
<dbReference type="InterPro" id="IPR000219">
    <property type="entry name" value="DH_dom"/>
</dbReference>
<dbReference type="GO" id="GO:0005737">
    <property type="term" value="C:cytoplasm"/>
    <property type="evidence" value="ECO:0007669"/>
    <property type="project" value="TreeGrafter"/>
</dbReference>
<dbReference type="AlphaFoldDB" id="A0A9P9YLS2"/>
<organism evidence="8 9">
    <name type="scientific">Drosophila gunungcola</name>
    <name type="common">fruit fly</name>
    <dbReference type="NCBI Taxonomy" id="103775"/>
    <lineage>
        <taxon>Eukaryota</taxon>
        <taxon>Metazoa</taxon>
        <taxon>Ecdysozoa</taxon>
        <taxon>Arthropoda</taxon>
        <taxon>Hexapoda</taxon>
        <taxon>Insecta</taxon>
        <taxon>Pterygota</taxon>
        <taxon>Neoptera</taxon>
        <taxon>Endopterygota</taxon>
        <taxon>Diptera</taxon>
        <taxon>Brachycera</taxon>
        <taxon>Muscomorpha</taxon>
        <taxon>Ephydroidea</taxon>
        <taxon>Drosophilidae</taxon>
        <taxon>Drosophila</taxon>
        <taxon>Sophophora</taxon>
    </lineage>
</organism>
<feature type="compositionally biased region" description="Basic and acidic residues" evidence="4">
    <location>
        <begin position="382"/>
        <end position="397"/>
    </location>
</feature>
<dbReference type="SUPFAM" id="SSF50044">
    <property type="entry name" value="SH3-domain"/>
    <property type="match status" value="1"/>
</dbReference>
<evidence type="ECO:0000256" key="2">
    <source>
        <dbReference type="ARBA" id="ARBA00022658"/>
    </source>
</evidence>
<dbReference type="Gene3D" id="1.20.900.10">
    <property type="entry name" value="Dbl homology (DH) domain"/>
    <property type="match status" value="1"/>
</dbReference>
<gene>
    <name evidence="8" type="ORF">M5D96_007989</name>
</gene>
<evidence type="ECO:0000313" key="8">
    <source>
        <dbReference type="EMBL" id="KAI8039266.1"/>
    </source>
</evidence>
<dbReference type="PROSITE" id="PS50010">
    <property type="entry name" value="DH_2"/>
    <property type="match status" value="1"/>
</dbReference>
<evidence type="ECO:0000256" key="5">
    <source>
        <dbReference type="SAM" id="SignalP"/>
    </source>
</evidence>
<keyword evidence="2" id="KW-0344">Guanine-nucleotide releasing factor</keyword>
<feature type="domain" description="DH" evidence="7">
    <location>
        <begin position="539"/>
        <end position="721"/>
    </location>
</feature>
<dbReference type="GO" id="GO:0007411">
    <property type="term" value="P:axon guidance"/>
    <property type="evidence" value="ECO:0007669"/>
    <property type="project" value="TreeGrafter"/>
</dbReference>
<dbReference type="InterPro" id="IPR011993">
    <property type="entry name" value="PH-like_dom_sf"/>
</dbReference>
<feature type="signal peptide" evidence="5">
    <location>
        <begin position="1"/>
        <end position="18"/>
    </location>
</feature>
<keyword evidence="1 3" id="KW-0728">SH3 domain</keyword>
<dbReference type="InterPro" id="IPR035899">
    <property type="entry name" value="DBL_dom_sf"/>
</dbReference>
<evidence type="ECO:0000259" key="7">
    <source>
        <dbReference type="PROSITE" id="PS50010"/>
    </source>
</evidence>
<evidence type="ECO:0000256" key="1">
    <source>
        <dbReference type="ARBA" id="ARBA00022443"/>
    </source>
</evidence>
<dbReference type="InterPro" id="IPR051336">
    <property type="entry name" value="RhoGEF_Guanine_NuclExch_SF"/>
</dbReference>
<dbReference type="PANTHER" id="PTHR22826">
    <property type="entry name" value="RHO GUANINE EXCHANGE FACTOR-RELATED"/>
    <property type="match status" value="1"/>
</dbReference>
<reference evidence="8" key="1">
    <citation type="journal article" date="2023" name="Genome Biol. Evol.">
        <title>Long-read-based Genome Assembly of Drosophila gunungcola Reveals Fewer Chemosensory Genes in Flower-breeding Species.</title>
        <authorList>
            <person name="Negi A."/>
            <person name="Liao B.Y."/>
            <person name="Yeh S.D."/>
        </authorList>
    </citation>
    <scope>NUCLEOTIDE SEQUENCE</scope>
    <source>
        <strain evidence="8">Sukarami</strain>
    </source>
</reference>
<dbReference type="Gene3D" id="2.30.30.40">
    <property type="entry name" value="SH3 Domains"/>
    <property type="match status" value="1"/>
</dbReference>
<dbReference type="GO" id="GO:0035556">
    <property type="term" value="P:intracellular signal transduction"/>
    <property type="evidence" value="ECO:0007669"/>
    <property type="project" value="InterPro"/>
</dbReference>
<dbReference type="GO" id="GO:0005085">
    <property type="term" value="F:guanyl-nucleotide exchange factor activity"/>
    <property type="evidence" value="ECO:0007669"/>
    <property type="project" value="UniProtKB-KW"/>
</dbReference>
<feature type="compositionally biased region" description="Polar residues" evidence="4">
    <location>
        <begin position="414"/>
        <end position="424"/>
    </location>
</feature>
<dbReference type="SUPFAM" id="SSF48065">
    <property type="entry name" value="DBL homology domain (DH-domain)"/>
    <property type="match status" value="1"/>
</dbReference>
<dbReference type="GO" id="GO:0019898">
    <property type="term" value="C:extrinsic component of membrane"/>
    <property type="evidence" value="ECO:0007669"/>
    <property type="project" value="TreeGrafter"/>
</dbReference>
<keyword evidence="5" id="KW-0732">Signal</keyword>
<feature type="region of interest" description="Disordered" evidence="4">
    <location>
        <begin position="364"/>
        <end position="464"/>
    </location>
</feature>
<dbReference type="CDD" id="cd00160">
    <property type="entry name" value="RhoGEF"/>
    <property type="match status" value="1"/>
</dbReference>
<dbReference type="PROSITE" id="PS00741">
    <property type="entry name" value="DH_1"/>
    <property type="match status" value="1"/>
</dbReference>
<dbReference type="Pfam" id="PF00621">
    <property type="entry name" value="RhoGEF"/>
    <property type="match status" value="1"/>
</dbReference>
<evidence type="ECO:0000313" key="9">
    <source>
        <dbReference type="Proteomes" id="UP001059596"/>
    </source>
</evidence>
<dbReference type="SMART" id="SM00325">
    <property type="entry name" value="RhoGEF"/>
    <property type="match status" value="1"/>
</dbReference>
<feature type="compositionally biased region" description="Basic residues" evidence="4">
    <location>
        <begin position="152"/>
        <end position="162"/>
    </location>
</feature>
<feature type="compositionally biased region" description="Polar residues" evidence="4">
    <location>
        <begin position="132"/>
        <end position="142"/>
    </location>
</feature>
<proteinExistence type="predicted"/>
<dbReference type="InterPro" id="IPR001452">
    <property type="entry name" value="SH3_domain"/>
</dbReference>
<dbReference type="PROSITE" id="PS50002">
    <property type="entry name" value="SH3"/>
    <property type="match status" value="1"/>
</dbReference>
<feature type="compositionally biased region" description="Basic and acidic residues" evidence="4">
    <location>
        <begin position="518"/>
        <end position="532"/>
    </location>
</feature>
<feature type="chain" id="PRO_5040192262" description="Trio" evidence="5">
    <location>
        <begin position="19"/>
        <end position="836"/>
    </location>
</feature>
<comment type="caution">
    <text evidence="8">The sequence shown here is derived from an EMBL/GenBank/DDBJ whole genome shotgun (WGS) entry which is preliminary data.</text>
</comment>
<evidence type="ECO:0008006" key="10">
    <source>
        <dbReference type="Google" id="ProtNLM"/>
    </source>
</evidence>
<dbReference type="Pfam" id="PF22697">
    <property type="entry name" value="SOS1_NGEF_PH"/>
    <property type="match status" value="1"/>
</dbReference>